<keyword evidence="3" id="KW-1185">Reference proteome</keyword>
<feature type="compositionally biased region" description="Basic and acidic residues" evidence="1">
    <location>
        <begin position="120"/>
        <end position="145"/>
    </location>
</feature>
<organism evidence="2 3">
    <name type="scientific">Cupriavidus gilardii J11</name>
    <dbReference type="NCBI Taxonomy" id="936133"/>
    <lineage>
        <taxon>Bacteria</taxon>
        <taxon>Pseudomonadati</taxon>
        <taxon>Pseudomonadota</taxon>
        <taxon>Betaproteobacteria</taxon>
        <taxon>Burkholderiales</taxon>
        <taxon>Burkholderiaceae</taxon>
        <taxon>Cupriavidus</taxon>
    </lineage>
</organism>
<evidence type="ECO:0000313" key="3">
    <source>
        <dbReference type="Proteomes" id="UP000318141"/>
    </source>
</evidence>
<evidence type="ECO:0000256" key="1">
    <source>
        <dbReference type="SAM" id="MobiDB-lite"/>
    </source>
</evidence>
<reference evidence="2 3" key="1">
    <citation type="submission" date="2019-07" db="EMBL/GenBank/DDBJ databases">
        <title>Genome sequencing of lignin-degrading bacterial isolates.</title>
        <authorList>
            <person name="Gladden J."/>
        </authorList>
    </citation>
    <scope>NUCLEOTIDE SEQUENCE [LARGE SCALE GENOMIC DNA]</scope>
    <source>
        <strain evidence="2 3">J11</strain>
    </source>
</reference>
<sequence>MTWLAIVKRAASLLFDHSEKSNAATTIPVGTGAHNERQFFLNGIPHLLRDEGNCIVHFVARFEYRMESTAYGEKLLPDVVPRWVPIDTHALATLEGVAASVMKLDGLREAQQGPGSAPGSDKEVEGRRAERRDLRSGHRTERPRDACGGAATEVSPSTSTTVGNLLGWGEMEFPSRKARGPRTYRSFAVKLATPTGEQTLQGEGLKEAIAKAMCRQGDHVVVKRLRKVKVPAFDEKTGRPIIDRETGEQKLWDKWIWEINQVH</sequence>
<proteinExistence type="predicted"/>
<gene>
    <name evidence="2" type="ORF">L602_001500001130</name>
</gene>
<feature type="region of interest" description="Disordered" evidence="1">
    <location>
        <begin position="108"/>
        <end position="159"/>
    </location>
</feature>
<name>A0A562BT61_9BURK</name>
<evidence type="ECO:0000313" key="2">
    <source>
        <dbReference type="EMBL" id="TWG87980.1"/>
    </source>
</evidence>
<dbReference type="EMBL" id="VLJN01000007">
    <property type="protein sequence ID" value="TWG87980.1"/>
    <property type="molecule type" value="Genomic_DNA"/>
</dbReference>
<protein>
    <submittedName>
        <fullName evidence="2">Uncharacterized protein</fullName>
    </submittedName>
</protein>
<comment type="caution">
    <text evidence="2">The sequence shown here is derived from an EMBL/GenBank/DDBJ whole genome shotgun (WGS) entry which is preliminary data.</text>
</comment>
<dbReference type="AlphaFoldDB" id="A0A562BT61"/>
<dbReference type="Proteomes" id="UP000318141">
    <property type="component" value="Unassembled WGS sequence"/>
</dbReference>
<accession>A0A562BT61</accession>
<dbReference type="OrthoDB" id="8962498at2"/>